<evidence type="ECO:0000313" key="3">
    <source>
        <dbReference type="Proteomes" id="UP000823910"/>
    </source>
</evidence>
<evidence type="ECO:0000256" key="1">
    <source>
        <dbReference type="SAM" id="SignalP"/>
    </source>
</evidence>
<dbReference type="AlphaFoldDB" id="A0A9D2SHP1"/>
<evidence type="ECO:0000313" key="2">
    <source>
        <dbReference type="EMBL" id="HJC06921.1"/>
    </source>
</evidence>
<keyword evidence="1" id="KW-0732">Signal</keyword>
<name>A0A9D2SHP1_9FIRM</name>
<comment type="caution">
    <text evidence="2">The sequence shown here is derived from an EMBL/GenBank/DDBJ whole genome shotgun (WGS) entry which is preliminary data.</text>
</comment>
<dbReference type="Proteomes" id="UP000823910">
    <property type="component" value="Unassembled WGS sequence"/>
</dbReference>
<accession>A0A9D2SHP1</accession>
<dbReference type="EMBL" id="DWWT01000065">
    <property type="protein sequence ID" value="HJC06921.1"/>
    <property type="molecule type" value="Genomic_DNA"/>
</dbReference>
<feature type="chain" id="PRO_5039678475" evidence="1">
    <location>
        <begin position="25"/>
        <end position="335"/>
    </location>
</feature>
<protein>
    <submittedName>
        <fullName evidence="2">Uncharacterized protein</fullName>
    </submittedName>
</protein>
<sequence>MKKWRFTGILLAAGLCLASCGAEGPDGMAAAGNSQASQTAADAPQAAKNNQAFSFPCVTVVSGEETFIPIEHINYTESITLDGEGKEQTISDYSGYLQPGDIAGVPMVPYQPGIAIRTEEEPLSCAYERFTLNGTSLGERTAADGLENIVLPEPEEDYLVELRVSFGEEGRSAGYQYFFRVTDQEPTPALEITSGSGTEKTMIAAAKGAGAFPALTMEENVRYLPLGSRLELAFPEDIRLEEITVYDMVLTDSRENFLENTDGLGKGTKLQPEAPVLYLDENGKAMERGYPKNDRTGGVLRGFLFQCRFADGREEVYSAAVRTDADFGTGTESSV</sequence>
<organism evidence="2 3">
    <name type="scientific">Candidatus Enterocloster excrementipullorum</name>
    <dbReference type="NCBI Taxonomy" id="2838559"/>
    <lineage>
        <taxon>Bacteria</taxon>
        <taxon>Bacillati</taxon>
        <taxon>Bacillota</taxon>
        <taxon>Clostridia</taxon>
        <taxon>Lachnospirales</taxon>
        <taxon>Lachnospiraceae</taxon>
        <taxon>Enterocloster</taxon>
    </lineage>
</organism>
<reference evidence="2" key="1">
    <citation type="journal article" date="2021" name="PeerJ">
        <title>Extensive microbial diversity within the chicken gut microbiome revealed by metagenomics and culture.</title>
        <authorList>
            <person name="Gilroy R."/>
            <person name="Ravi A."/>
            <person name="Getino M."/>
            <person name="Pursley I."/>
            <person name="Horton D.L."/>
            <person name="Alikhan N.F."/>
            <person name="Baker D."/>
            <person name="Gharbi K."/>
            <person name="Hall N."/>
            <person name="Watson M."/>
            <person name="Adriaenssens E.M."/>
            <person name="Foster-Nyarko E."/>
            <person name="Jarju S."/>
            <person name="Secka A."/>
            <person name="Antonio M."/>
            <person name="Oren A."/>
            <person name="Chaudhuri R.R."/>
            <person name="La Ragione R."/>
            <person name="Hildebrand F."/>
            <person name="Pallen M.J."/>
        </authorList>
    </citation>
    <scope>NUCLEOTIDE SEQUENCE</scope>
    <source>
        <strain evidence="2">CHK180-15479</strain>
    </source>
</reference>
<gene>
    <name evidence="2" type="ORF">H9704_12350</name>
</gene>
<feature type="signal peptide" evidence="1">
    <location>
        <begin position="1"/>
        <end position="24"/>
    </location>
</feature>
<proteinExistence type="predicted"/>
<reference evidence="2" key="2">
    <citation type="submission" date="2021-04" db="EMBL/GenBank/DDBJ databases">
        <authorList>
            <person name="Gilroy R."/>
        </authorList>
    </citation>
    <scope>NUCLEOTIDE SEQUENCE</scope>
    <source>
        <strain evidence="2">CHK180-15479</strain>
    </source>
</reference>